<sequence length="87" mass="9469">RISFLKDGGLKIANVTKADVGTYTCIAENQFGKANGTTHLVVTEPTRITLAPSNMDVSVGESIILPCQVQHDPLLDIMFTWYFNGAL</sequence>
<dbReference type="InterPro" id="IPR013783">
    <property type="entry name" value="Ig-like_fold"/>
</dbReference>
<protein>
    <recommendedName>
        <fullName evidence="2">Ig-like domain-containing protein</fullName>
    </recommendedName>
</protein>
<gene>
    <name evidence="3" type="ORF">BN2614_LOCUS3</name>
</gene>
<dbReference type="GO" id="GO:0005886">
    <property type="term" value="C:plasma membrane"/>
    <property type="evidence" value="ECO:0007669"/>
    <property type="project" value="TreeGrafter"/>
</dbReference>
<dbReference type="GO" id="GO:0007411">
    <property type="term" value="P:axon guidance"/>
    <property type="evidence" value="ECO:0007669"/>
    <property type="project" value="TreeGrafter"/>
</dbReference>
<dbReference type="GO" id="GO:0030424">
    <property type="term" value="C:axon"/>
    <property type="evidence" value="ECO:0007669"/>
    <property type="project" value="TreeGrafter"/>
</dbReference>
<dbReference type="GO" id="GO:0070593">
    <property type="term" value="P:dendrite self-avoidance"/>
    <property type="evidence" value="ECO:0007669"/>
    <property type="project" value="TreeGrafter"/>
</dbReference>
<dbReference type="SUPFAM" id="SSF48726">
    <property type="entry name" value="Immunoglobulin"/>
    <property type="match status" value="2"/>
</dbReference>
<dbReference type="InterPro" id="IPR036179">
    <property type="entry name" value="Ig-like_dom_sf"/>
</dbReference>
<dbReference type="GO" id="GO:0007156">
    <property type="term" value="P:homophilic cell adhesion via plasma membrane adhesion molecules"/>
    <property type="evidence" value="ECO:0007669"/>
    <property type="project" value="TreeGrafter"/>
</dbReference>
<dbReference type="InterPro" id="IPR013098">
    <property type="entry name" value="Ig_I-set"/>
</dbReference>
<dbReference type="PANTHER" id="PTHR10075">
    <property type="entry name" value="BASIGIN RELATED"/>
    <property type="match status" value="1"/>
</dbReference>
<evidence type="ECO:0000259" key="2">
    <source>
        <dbReference type="PROSITE" id="PS50835"/>
    </source>
</evidence>
<name>A0A9X9LDF3_GULGU</name>
<dbReference type="PANTHER" id="PTHR10075:SF100">
    <property type="entry name" value="FASCICLIN-2"/>
    <property type="match status" value="1"/>
</dbReference>
<feature type="domain" description="Ig-like" evidence="2">
    <location>
        <begin position="45"/>
        <end position="87"/>
    </location>
</feature>
<dbReference type="AlphaFoldDB" id="A0A9X9LDF3"/>
<dbReference type="Proteomes" id="UP000269945">
    <property type="component" value="Unassembled WGS sequence"/>
</dbReference>
<accession>A0A9X9LDF3</accession>
<feature type="non-terminal residue" evidence="3">
    <location>
        <position position="1"/>
    </location>
</feature>
<proteinExistence type="predicted"/>
<dbReference type="InterPro" id="IPR007110">
    <property type="entry name" value="Ig-like_dom"/>
</dbReference>
<organism evidence="3 4">
    <name type="scientific">Gulo gulo</name>
    <name type="common">Wolverine</name>
    <name type="synonym">Gluton</name>
    <dbReference type="NCBI Taxonomy" id="48420"/>
    <lineage>
        <taxon>Eukaryota</taxon>
        <taxon>Metazoa</taxon>
        <taxon>Chordata</taxon>
        <taxon>Craniata</taxon>
        <taxon>Vertebrata</taxon>
        <taxon>Euteleostomi</taxon>
        <taxon>Mammalia</taxon>
        <taxon>Eutheria</taxon>
        <taxon>Laurasiatheria</taxon>
        <taxon>Carnivora</taxon>
        <taxon>Caniformia</taxon>
        <taxon>Musteloidea</taxon>
        <taxon>Mustelidae</taxon>
        <taxon>Guloninae</taxon>
        <taxon>Gulo</taxon>
    </lineage>
</organism>
<dbReference type="PROSITE" id="PS50835">
    <property type="entry name" value="IG_LIKE"/>
    <property type="match status" value="1"/>
</dbReference>
<dbReference type="Pfam" id="PF07679">
    <property type="entry name" value="I-set"/>
    <property type="match status" value="1"/>
</dbReference>
<evidence type="ECO:0000256" key="1">
    <source>
        <dbReference type="ARBA" id="ARBA00023319"/>
    </source>
</evidence>
<reference evidence="3 4" key="1">
    <citation type="submission" date="2018-10" db="EMBL/GenBank/DDBJ databases">
        <authorList>
            <person name="Ekblom R."/>
            <person name="Jareborg N."/>
        </authorList>
    </citation>
    <scope>NUCLEOTIDE SEQUENCE [LARGE SCALE GENOMIC DNA]</scope>
    <source>
        <tissue evidence="3">Muscle</tissue>
    </source>
</reference>
<dbReference type="GO" id="GO:0098632">
    <property type="term" value="F:cell-cell adhesion mediator activity"/>
    <property type="evidence" value="ECO:0007669"/>
    <property type="project" value="TreeGrafter"/>
</dbReference>
<comment type="caution">
    <text evidence="3">The sequence shown here is derived from an EMBL/GenBank/DDBJ whole genome shotgun (WGS) entry which is preliminary data.</text>
</comment>
<feature type="non-terminal residue" evidence="3">
    <location>
        <position position="87"/>
    </location>
</feature>
<dbReference type="Gene3D" id="2.60.40.10">
    <property type="entry name" value="Immunoglobulins"/>
    <property type="match status" value="2"/>
</dbReference>
<evidence type="ECO:0000313" key="3">
    <source>
        <dbReference type="EMBL" id="VCW50304.1"/>
    </source>
</evidence>
<keyword evidence="1" id="KW-0393">Immunoglobulin domain</keyword>
<dbReference type="EMBL" id="CYRY02000769">
    <property type="protein sequence ID" value="VCW50304.1"/>
    <property type="molecule type" value="Genomic_DNA"/>
</dbReference>
<evidence type="ECO:0000313" key="4">
    <source>
        <dbReference type="Proteomes" id="UP000269945"/>
    </source>
</evidence>
<keyword evidence="4" id="KW-1185">Reference proteome</keyword>